<dbReference type="SUPFAM" id="SSF55729">
    <property type="entry name" value="Acyl-CoA N-acyltransferases (Nat)"/>
    <property type="match status" value="1"/>
</dbReference>
<reference evidence="2 3" key="1">
    <citation type="submission" date="2024-06" db="EMBL/GenBank/DDBJ databases">
        <title>Genomic Encyclopedia of Type Strains, Phase IV (KMG-IV): sequencing the most valuable type-strain genomes for metagenomic binning, comparative biology and taxonomic classification.</title>
        <authorList>
            <person name="Goeker M."/>
        </authorList>
    </citation>
    <scope>NUCLEOTIDE SEQUENCE [LARGE SCALE GENOMIC DNA]</scope>
    <source>
        <strain evidence="2 3">DSM 29492</strain>
    </source>
</reference>
<dbReference type="PROSITE" id="PS51186">
    <property type="entry name" value="GNAT"/>
    <property type="match status" value="1"/>
</dbReference>
<accession>A0ABV2M731</accession>
<keyword evidence="3" id="KW-1185">Reference proteome</keyword>
<organism evidence="2 3">
    <name type="scientific">Blautia caecimuris</name>
    <dbReference type="NCBI Taxonomy" id="1796615"/>
    <lineage>
        <taxon>Bacteria</taxon>
        <taxon>Bacillati</taxon>
        <taxon>Bacillota</taxon>
        <taxon>Clostridia</taxon>
        <taxon>Lachnospirales</taxon>
        <taxon>Lachnospiraceae</taxon>
        <taxon>Blautia</taxon>
    </lineage>
</organism>
<dbReference type="Gene3D" id="3.40.630.30">
    <property type="match status" value="1"/>
</dbReference>
<dbReference type="EMBL" id="JBEPMJ010000043">
    <property type="protein sequence ID" value="MET3752274.1"/>
    <property type="molecule type" value="Genomic_DNA"/>
</dbReference>
<dbReference type="InterPro" id="IPR000182">
    <property type="entry name" value="GNAT_dom"/>
</dbReference>
<dbReference type="Proteomes" id="UP001549106">
    <property type="component" value="Unassembled WGS sequence"/>
</dbReference>
<comment type="caution">
    <text evidence="2">The sequence shown here is derived from an EMBL/GenBank/DDBJ whole genome shotgun (WGS) entry which is preliminary data.</text>
</comment>
<evidence type="ECO:0000313" key="2">
    <source>
        <dbReference type="EMBL" id="MET3752274.1"/>
    </source>
</evidence>
<protein>
    <submittedName>
        <fullName evidence="2">RimJ/RimL family protein N-acetyltransferase</fullName>
    </submittedName>
</protein>
<dbReference type="CDD" id="cd04301">
    <property type="entry name" value="NAT_SF"/>
    <property type="match status" value="1"/>
</dbReference>
<evidence type="ECO:0000313" key="3">
    <source>
        <dbReference type="Proteomes" id="UP001549106"/>
    </source>
</evidence>
<sequence length="188" mass="21986">MIIDIIEYQLKDGRTARIRSPKDEDIQEMLDFLYVSAGETDFLMRCPEECGRYTTESEKQRFDRVNKADNETILLCFVDGKLVGSGQIMWSKRIKTRHRASISVTVLRQFWSQGIAVKLIQELIKIAEKNPDILQIELEFIEGNTRARALYEKMGFRITGEKPNAIRLKDGTLLKEYSMMWEIQRQMI</sequence>
<dbReference type="PANTHER" id="PTHR43415:SF3">
    <property type="entry name" value="GNAT-FAMILY ACETYLTRANSFERASE"/>
    <property type="match status" value="1"/>
</dbReference>
<name>A0ABV2M731_9FIRM</name>
<dbReference type="InterPro" id="IPR016181">
    <property type="entry name" value="Acyl_CoA_acyltransferase"/>
</dbReference>
<gene>
    <name evidence="2" type="ORF">ABID24_003544</name>
</gene>
<evidence type="ECO:0000259" key="1">
    <source>
        <dbReference type="PROSITE" id="PS51186"/>
    </source>
</evidence>
<feature type="domain" description="N-acetyltransferase" evidence="1">
    <location>
        <begin position="16"/>
        <end position="184"/>
    </location>
</feature>
<dbReference type="Pfam" id="PF00583">
    <property type="entry name" value="Acetyltransf_1"/>
    <property type="match status" value="1"/>
</dbReference>
<proteinExistence type="predicted"/>
<dbReference type="RefSeq" id="WP_257465608.1">
    <property type="nucleotide sequence ID" value="NZ_BAABXP010000003.1"/>
</dbReference>
<dbReference type="PANTHER" id="PTHR43415">
    <property type="entry name" value="SPERMIDINE N(1)-ACETYLTRANSFERASE"/>
    <property type="match status" value="1"/>
</dbReference>